<name>A0A1E5BJ71_9VIBR</name>
<dbReference type="OrthoDB" id="8480925at2"/>
<protein>
    <submittedName>
        <fullName evidence="1">Uncharacterized protein</fullName>
    </submittedName>
</protein>
<comment type="caution">
    <text evidence="1">The sequence shown here is derived from an EMBL/GenBank/DDBJ whole genome shotgun (WGS) entry which is preliminary data.</text>
</comment>
<dbReference type="EMBL" id="AJYQ02000018">
    <property type="protein sequence ID" value="OEE37529.1"/>
    <property type="molecule type" value="Genomic_DNA"/>
</dbReference>
<reference evidence="1 2" key="1">
    <citation type="journal article" date="2012" name="Science">
        <title>Ecological populations of bacteria act as socially cohesive units of antibiotic production and resistance.</title>
        <authorList>
            <person name="Cordero O.X."/>
            <person name="Wildschutte H."/>
            <person name="Kirkup B."/>
            <person name="Proehl S."/>
            <person name="Ngo L."/>
            <person name="Hussain F."/>
            <person name="Le Roux F."/>
            <person name="Mincer T."/>
            <person name="Polz M.F."/>
        </authorList>
    </citation>
    <scope>NUCLEOTIDE SEQUENCE [LARGE SCALE GENOMIC DNA]</scope>
    <source>
        <strain evidence="1 2">ZF-129</strain>
    </source>
</reference>
<dbReference type="Proteomes" id="UP000094741">
    <property type="component" value="Unassembled WGS sequence"/>
</dbReference>
<dbReference type="AlphaFoldDB" id="A0A1E5BJ71"/>
<sequence length="161" mass="18173">MHSRKIPHGSIPKKQQKTNHQIETLLREARVLHRAARTGSITQALPILRRIKASGACHDQSISSLFNQRNTLQRKHFLRVLALEAGYTSWEKYKPVLLTRPEQAFVNSVHNGNDIATLNLWFSSEQQAQAYAKKMGGRVLTYGQQAVVIPNNSNEVCADEC</sequence>
<dbReference type="RefSeq" id="WP_017033548.1">
    <property type="nucleotide sequence ID" value="NZ_AJYQ02000018.1"/>
</dbReference>
<proteinExistence type="predicted"/>
<organism evidence="1 2">
    <name type="scientific">Vibrio genomosp. F10 str. ZF-129</name>
    <dbReference type="NCBI Taxonomy" id="1187848"/>
    <lineage>
        <taxon>Bacteria</taxon>
        <taxon>Pseudomonadati</taxon>
        <taxon>Pseudomonadota</taxon>
        <taxon>Gammaproteobacteria</taxon>
        <taxon>Vibrionales</taxon>
        <taxon>Vibrionaceae</taxon>
        <taxon>Vibrio</taxon>
    </lineage>
</organism>
<accession>A0A1E5BJ71</accession>
<dbReference type="eggNOG" id="ENOG5032V0E">
    <property type="taxonomic scope" value="Bacteria"/>
</dbReference>
<gene>
    <name evidence="1" type="ORF">A1QO_17490</name>
</gene>
<evidence type="ECO:0000313" key="1">
    <source>
        <dbReference type="EMBL" id="OEE37529.1"/>
    </source>
</evidence>
<evidence type="ECO:0000313" key="2">
    <source>
        <dbReference type="Proteomes" id="UP000094741"/>
    </source>
</evidence>